<feature type="transmembrane region" description="Helical" evidence="5">
    <location>
        <begin position="106"/>
        <end position="127"/>
    </location>
</feature>
<dbReference type="Proteomes" id="UP000193986">
    <property type="component" value="Unassembled WGS sequence"/>
</dbReference>
<dbReference type="EMBL" id="MCFC01000007">
    <property type="protein sequence ID" value="ORY33152.1"/>
    <property type="molecule type" value="Genomic_DNA"/>
</dbReference>
<feature type="transmembrane region" description="Helical" evidence="5">
    <location>
        <begin position="67"/>
        <end position="86"/>
    </location>
</feature>
<feature type="transmembrane region" description="Helical" evidence="5">
    <location>
        <begin position="226"/>
        <end position="244"/>
    </location>
</feature>
<evidence type="ECO:0000256" key="1">
    <source>
        <dbReference type="ARBA" id="ARBA00004141"/>
    </source>
</evidence>
<evidence type="ECO:0000256" key="5">
    <source>
        <dbReference type="SAM" id="Phobius"/>
    </source>
</evidence>
<keyword evidence="7" id="KW-1185">Reference proteome</keyword>
<sequence>MVIATISPPVSSIMRPPPDPSQCSGTHDVPTLVLSLGLCTGLVISYLPQHIRIIRAGTSEGFSPWFLLLGATSSASGMLNILIVQWPLFRCCRILSSGRCFESLLGFYQVTLQWLLFTIILILYLYYYPAHLKYQRTLPFSTSQNGYGTTGSNGESPEPGESNIVQENVNGVSKAVKARLSTTPEWRLAVTLGIVVALHLGLLLLLSLALLLVLPPTSPPHPLLQYLATFLGVSALILSVLQYAPQMYKTYRAKLVGALSLGTMAIQVPGSVLFVLSLVFRPGTDWTSWLVYAVTGVMQGALLVICIIWKRRQRRLGIDDFGLPIPGGPSGETSALLPPEEDD</sequence>
<dbReference type="OrthoDB" id="19344at2759"/>
<dbReference type="PANTHER" id="PTHR16201">
    <property type="entry name" value="SEVEN TRANSMEMBRANE PROTEIN 1-RELATED"/>
    <property type="match status" value="1"/>
</dbReference>
<evidence type="ECO:0000256" key="2">
    <source>
        <dbReference type="ARBA" id="ARBA00022692"/>
    </source>
</evidence>
<keyword evidence="3 5" id="KW-1133">Transmembrane helix</keyword>
<feature type="transmembrane region" description="Helical" evidence="5">
    <location>
        <begin position="188"/>
        <end position="214"/>
    </location>
</feature>
<keyword evidence="4 5" id="KW-0472">Membrane</keyword>
<evidence type="ECO:0000313" key="6">
    <source>
        <dbReference type="EMBL" id="ORY33152.1"/>
    </source>
</evidence>
<feature type="transmembrane region" description="Helical" evidence="5">
    <location>
        <begin position="256"/>
        <end position="280"/>
    </location>
</feature>
<keyword evidence="2 5" id="KW-0812">Transmembrane</keyword>
<dbReference type="InterPro" id="IPR006603">
    <property type="entry name" value="PQ-loop_rpt"/>
</dbReference>
<comment type="subcellular location">
    <subcellularLocation>
        <location evidence="1">Membrane</location>
        <topology evidence="1">Multi-pass membrane protein</topology>
    </subcellularLocation>
</comment>
<accession>A0A1Y2BE99</accession>
<feature type="transmembrane region" description="Helical" evidence="5">
    <location>
        <begin position="286"/>
        <end position="309"/>
    </location>
</feature>
<dbReference type="PANTHER" id="PTHR16201:SF11">
    <property type="entry name" value="PQ-LOOP REPEAT-CONTAINING PROTEIN"/>
    <property type="match status" value="1"/>
</dbReference>
<dbReference type="GO" id="GO:0016020">
    <property type="term" value="C:membrane"/>
    <property type="evidence" value="ECO:0007669"/>
    <property type="project" value="UniProtKB-SubCell"/>
</dbReference>
<organism evidence="6 7">
    <name type="scientific">Naematelia encephala</name>
    <dbReference type="NCBI Taxonomy" id="71784"/>
    <lineage>
        <taxon>Eukaryota</taxon>
        <taxon>Fungi</taxon>
        <taxon>Dikarya</taxon>
        <taxon>Basidiomycota</taxon>
        <taxon>Agaricomycotina</taxon>
        <taxon>Tremellomycetes</taxon>
        <taxon>Tremellales</taxon>
        <taxon>Naemateliaceae</taxon>
        <taxon>Naematelia</taxon>
    </lineage>
</organism>
<dbReference type="Pfam" id="PF04193">
    <property type="entry name" value="PQ-loop"/>
    <property type="match status" value="2"/>
</dbReference>
<protein>
    <recommendedName>
        <fullName evidence="8">PQ loop repeat-domain-containing protein</fullName>
    </recommendedName>
</protein>
<proteinExistence type="predicted"/>
<dbReference type="InterPro" id="IPR051415">
    <property type="entry name" value="LAAT-1"/>
</dbReference>
<evidence type="ECO:0000313" key="7">
    <source>
        <dbReference type="Proteomes" id="UP000193986"/>
    </source>
</evidence>
<evidence type="ECO:0008006" key="8">
    <source>
        <dbReference type="Google" id="ProtNLM"/>
    </source>
</evidence>
<feature type="transmembrane region" description="Helical" evidence="5">
    <location>
        <begin position="29"/>
        <end position="47"/>
    </location>
</feature>
<comment type="caution">
    <text evidence="6">The sequence shown here is derived from an EMBL/GenBank/DDBJ whole genome shotgun (WGS) entry which is preliminary data.</text>
</comment>
<dbReference type="Gene3D" id="1.20.1280.290">
    <property type="match status" value="2"/>
</dbReference>
<gene>
    <name evidence="6" type="ORF">BCR39DRAFT_521481</name>
</gene>
<name>A0A1Y2BE99_9TREE</name>
<dbReference type="SMART" id="SM00679">
    <property type="entry name" value="CTNS"/>
    <property type="match status" value="2"/>
</dbReference>
<dbReference type="InParanoid" id="A0A1Y2BE99"/>
<reference evidence="6 7" key="1">
    <citation type="submission" date="2016-07" db="EMBL/GenBank/DDBJ databases">
        <title>Pervasive Adenine N6-methylation of Active Genes in Fungi.</title>
        <authorList>
            <consortium name="DOE Joint Genome Institute"/>
            <person name="Mondo S.J."/>
            <person name="Dannebaum R.O."/>
            <person name="Kuo R.C."/>
            <person name="Labutti K."/>
            <person name="Haridas S."/>
            <person name="Kuo A."/>
            <person name="Salamov A."/>
            <person name="Ahrendt S.R."/>
            <person name="Lipzen A."/>
            <person name="Sullivan W."/>
            <person name="Andreopoulos W.B."/>
            <person name="Clum A."/>
            <person name="Lindquist E."/>
            <person name="Daum C."/>
            <person name="Ramamoorthy G.K."/>
            <person name="Gryganskyi A."/>
            <person name="Culley D."/>
            <person name="Magnuson J.K."/>
            <person name="James T.Y."/>
            <person name="O'Malley M.A."/>
            <person name="Stajich J.E."/>
            <person name="Spatafora J.W."/>
            <person name="Visel A."/>
            <person name="Grigoriev I.V."/>
        </authorList>
    </citation>
    <scope>NUCLEOTIDE SEQUENCE [LARGE SCALE GENOMIC DNA]</scope>
    <source>
        <strain evidence="6 7">68-887.2</strain>
    </source>
</reference>
<evidence type="ECO:0000256" key="4">
    <source>
        <dbReference type="ARBA" id="ARBA00023136"/>
    </source>
</evidence>
<evidence type="ECO:0000256" key="3">
    <source>
        <dbReference type="ARBA" id="ARBA00022989"/>
    </source>
</evidence>
<dbReference type="AlphaFoldDB" id="A0A1Y2BE99"/>